<dbReference type="RefSeq" id="WP_071604651.1">
    <property type="nucleotide sequence ID" value="NZ_CP161827.1"/>
</dbReference>
<sequence length="160" mass="17798">MSYLIYLTLEGDQQGLISSGCSTIDSIGNRYQSGHEDQIQVLGLNHTITRDDNVAHHPIQLVKPIDKSSPLLGVSITSNEKLTANFFFYRTNSAGKLEVFYELTLADARVISVSSSYPHSINNIESIPYEEVMLKYKSISWSHKAAGTSGYSIWHDGINE</sequence>
<evidence type="ECO:0000313" key="1">
    <source>
        <dbReference type="EMBL" id="MEI7064725.1"/>
    </source>
</evidence>
<dbReference type="InterPro" id="IPR052947">
    <property type="entry name" value="T6SS_Hcp1_domain"/>
</dbReference>
<protein>
    <submittedName>
        <fullName evidence="1">Hcp family type VI secretion system effector</fullName>
    </submittedName>
</protein>
<dbReference type="Proteomes" id="UP001359469">
    <property type="component" value="Unassembled WGS sequence"/>
</dbReference>
<dbReference type="Pfam" id="PF05638">
    <property type="entry name" value="T6SS_HCP"/>
    <property type="match status" value="1"/>
</dbReference>
<keyword evidence="2" id="KW-1185">Reference proteome</keyword>
<comment type="caution">
    <text evidence="1">The sequence shown here is derived from an EMBL/GenBank/DDBJ whole genome shotgun (WGS) entry which is preliminary data.</text>
</comment>
<proteinExistence type="predicted"/>
<dbReference type="EMBL" id="JBBBOO010000009">
    <property type="protein sequence ID" value="MEI7064725.1"/>
    <property type="molecule type" value="Genomic_DNA"/>
</dbReference>
<dbReference type="PANTHER" id="PTHR34319">
    <property type="entry name" value="MAJOR EXPORTED PROTEIN"/>
    <property type="match status" value="1"/>
</dbReference>
<dbReference type="SUPFAM" id="SSF141452">
    <property type="entry name" value="Hcp1-like"/>
    <property type="match status" value="1"/>
</dbReference>
<dbReference type="NCBIfam" id="TIGR03344">
    <property type="entry name" value="VI_effect_Hcp1"/>
    <property type="match status" value="1"/>
</dbReference>
<dbReference type="PANTHER" id="PTHR34319:SF7">
    <property type="entry name" value="HNH ENDONUCLEASE DOMAIN-CONTAINING PROTEIN"/>
    <property type="match status" value="1"/>
</dbReference>
<name>A0ABU8JQK2_DICCH</name>
<reference evidence="1 2" key="1">
    <citation type="submission" date="2024-03" db="EMBL/GenBank/DDBJ databases">
        <title>Analysis of soft rot Pectobacteriaceae population diversity in US potato growing regions between 2016 and 2022.</title>
        <authorList>
            <person name="Ma X."/>
            <person name="Zhang X."/>
            <person name="Stodghill P."/>
            <person name="Rioux R."/>
            <person name="Babler B."/>
            <person name="Shrestha S."/>
            <person name="Babler B."/>
            <person name="Rivedal H."/>
            <person name="Frost K."/>
            <person name="Hao J."/>
            <person name="Secor G."/>
            <person name="Swingle B."/>
        </authorList>
    </citation>
    <scope>NUCLEOTIDE SEQUENCE [LARGE SCALE GENOMIC DNA]</scope>
    <source>
        <strain evidence="1 2">SR64</strain>
    </source>
</reference>
<dbReference type="InterPro" id="IPR008514">
    <property type="entry name" value="T6SS_Hcp"/>
</dbReference>
<organism evidence="1 2">
    <name type="scientific">Dickeya chrysanthemi</name>
    <name type="common">Pectobacterium chrysanthemi</name>
    <name type="synonym">Erwinia chrysanthemi</name>
    <dbReference type="NCBI Taxonomy" id="556"/>
    <lineage>
        <taxon>Bacteria</taxon>
        <taxon>Pseudomonadati</taxon>
        <taxon>Pseudomonadota</taxon>
        <taxon>Gammaproteobacteria</taxon>
        <taxon>Enterobacterales</taxon>
        <taxon>Pectobacteriaceae</taxon>
        <taxon>Dickeya</taxon>
    </lineage>
</organism>
<accession>A0ABU8JQK2</accession>
<dbReference type="Gene3D" id="2.30.110.20">
    <property type="entry name" value="Hcp1-like"/>
    <property type="match status" value="1"/>
</dbReference>
<evidence type="ECO:0000313" key="2">
    <source>
        <dbReference type="Proteomes" id="UP001359469"/>
    </source>
</evidence>
<gene>
    <name evidence="1" type="ORF">WCU84_13795</name>
</gene>
<dbReference type="InterPro" id="IPR036624">
    <property type="entry name" value="Hcp1-lik_sf"/>
</dbReference>